<comment type="caution">
    <text evidence="4">The sequence shown here is derived from an EMBL/GenBank/DDBJ whole genome shotgun (WGS) entry which is preliminary data.</text>
</comment>
<feature type="domain" description="Ice-binding protein C-terminal" evidence="3">
    <location>
        <begin position="192"/>
        <end position="217"/>
    </location>
</feature>
<name>A0AAJ0UDJ1_HALSE</name>
<dbReference type="AlphaFoldDB" id="A0AAJ0UDJ1"/>
<organism evidence="4 5">
    <name type="scientific">Halochromatium salexigens</name>
    <name type="common">Chromatium salexigens</name>
    <dbReference type="NCBI Taxonomy" id="49447"/>
    <lineage>
        <taxon>Bacteria</taxon>
        <taxon>Pseudomonadati</taxon>
        <taxon>Pseudomonadota</taxon>
        <taxon>Gammaproteobacteria</taxon>
        <taxon>Chromatiales</taxon>
        <taxon>Chromatiaceae</taxon>
        <taxon>Halochromatium</taxon>
    </lineage>
</organism>
<reference evidence="4" key="2">
    <citation type="journal article" date="2020" name="Microorganisms">
        <title>Osmotic Adaptation and Compatible Solute Biosynthesis of Phototrophic Bacteria as Revealed from Genome Analyses.</title>
        <authorList>
            <person name="Imhoff J.F."/>
            <person name="Rahn T."/>
            <person name="Kunzel S."/>
            <person name="Keller A."/>
            <person name="Neulinger S.C."/>
        </authorList>
    </citation>
    <scope>NUCLEOTIDE SEQUENCE</scope>
    <source>
        <strain evidence="4">DSM 4395</strain>
    </source>
</reference>
<dbReference type="EMBL" id="NHSF01000013">
    <property type="protein sequence ID" value="MBK5929348.1"/>
    <property type="molecule type" value="Genomic_DNA"/>
</dbReference>
<evidence type="ECO:0000259" key="3">
    <source>
        <dbReference type="Pfam" id="PF07589"/>
    </source>
</evidence>
<keyword evidence="5" id="KW-1185">Reference proteome</keyword>
<keyword evidence="1" id="KW-1133">Transmembrane helix</keyword>
<evidence type="ECO:0000256" key="1">
    <source>
        <dbReference type="SAM" id="Phobius"/>
    </source>
</evidence>
<accession>A0AAJ0UDJ1</accession>
<dbReference type="NCBIfam" id="TIGR02595">
    <property type="entry name" value="PEP_CTERM"/>
    <property type="match status" value="1"/>
</dbReference>
<evidence type="ECO:0000313" key="5">
    <source>
        <dbReference type="Proteomes" id="UP001296967"/>
    </source>
</evidence>
<dbReference type="Pfam" id="PF07589">
    <property type="entry name" value="PEP-CTERM"/>
    <property type="match status" value="1"/>
</dbReference>
<feature type="transmembrane region" description="Helical" evidence="1">
    <location>
        <begin position="193"/>
        <end position="214"/>
    </location>
</feature>
<proteinExistence type="predicted"/>
<feature type="signal peptide" evidence="2">
    <location>
        <begin position="1"/>
        <end position="20"/>
    </location>
</feature>
<reference evidence="4" key="1">
    <citation type="submission" date="2017-05" db="EMBL/GenBank/DDBJ databases">
        <authorList>
            <person name="Imhoff J.F."/>
            <person name="Rahn T."/>
            <person name="Kuenzel S."/>
            <person name="Neulinger S.C."/>
        </authorList>
    </citation>
    <scope>NUCLEOTIDE SEQUENCE</scope>
    <source>
        <strain evidence="4">DSM 4395</strain>
    </source>
</reference>
<protein>
    <recommendedName>
        <fullName evidence="3">Ice-binding protein C-terminal domain-containing protein</fullName>
    </recommendedName>
</protein>
<gene>
    <name evidence="4" type="ORF">CCR82_02065</name>
</gene>
<keyword evidence="2" id="KW-0732">Signal</keyword>
<dbReference type="Proteomes" id="UP001296967">
    <property type="component" value="Unassembled WGS sequence"/>
</dbReference>
<keyword evidence="1" id="KW-0812">Transmembrane</keyword>
<dbReference type="InterPro" id="IPR013424">
    <property type="entry name" value="Ice-binding_C"/>
</dbReference>
<sequence length="229" mass="24075">MKKTLTAFALTFGLTTTAFAAPLDLTGFQRVGDVSNGAGGIFYAFDPLLGLSLLTDDFNKSLEFNLDASGGDFQGITSNGLFYDFFFLGGSISIDQGGSKDSFFDIVELGFAGNSIDFLLNRNDANSLGSDPYPGSAGAIFSLTSQDFSPAQGTTLDTASTLEQFFIDNSDLNGEYAADVTFSIQALDAVSAVPAPATLALFAIGLVGLVGLGISRRRARFDRKFHSAA</sequence>
<dbReference type="RefSeq" id="WP_201243704.1">
    <property type="nucleotide sequence ID" value="NZ_NHSF01000013.1"/>
</dbReference>
<feature type="chain" id="PRO_5042466988" description="Ice-binding protein C-terminal domain-containing protein" evidence="2">
    <location>
        <begin position="21"/>
        <end position="229"/>
    </location>
</feature>
<evidence type="ECO:0000313" key="4">
    <source>
        <dbReference type="EMBL" id="MBK5929348.1"/>
    </source>
</evidence>
<keyword evidence="1" id="KW-0472">Membrane</keyword>
<evidence type="ECO:0000256" key="2">
    <source>
        <dbReference type="SAM" id="SignalP"/>
    </source>
</evidence>